<feature type="domain" description="DHFR" evidence="8">
    <location>
        <begin position="36"/>
        <end position="207"/>
    </location>
</feature>
<dbReference type="InterPro" id="IPR001796">
    <property type="entry name" value="DHFR_dom"/>
</dbReference>
<protein>
    <recommendedName>
        <fullName evidence="2">dihydrofolate reductase</fullName>
        <ecNumber evidence="2">1.5.1.3</ecNumber>
    </recommendedName>
</protein>
<dbReference type="GO" id="GO:0004146">
    <property type="term" value="F:dihydrofolate reductase activity"/>
    <property type="evidence" value="ECO:0007669"/>
    <property type="project" value="UniProtKB-EC"/>
</dbReference>
<dbReference type="AlphaFoldDB" id="A0ABD5QP83"/>
<dbReference type="PIRSF" id="PIRSF000194">
    <property type="entry name" value="DHFR"/>
    <property type="match status" value="1"/>
</dbReference>
<organism evidence="9 10">
    <name type="scientific">Halorubrum glutamatedens</name>
    <dbReference type="NCBI Taxonomy" id="2707018"/>
    <lineage>
        <taxon>Archaea</taxon>
        <taxon>Methanobacteriati</taxon>
        <taxon>Methanobacteriota</taxon>
        <taxon>Stenosarchaea group</taxon>
        <taxon>Halobacteria</taxon>
        <taxon>Halobacteriales</taxon>
        <taxon>Haloferacaceae</taxon>
        <taxon>Halorubrum</taxon>
    </lineage>
</organism>
<dbReference type="EC" id="1.5.1.3" evidence="2"/>
<dbReference type="PANTHER" id="PTHR48069:SF3">
    <property type="entry name" value="DIHYDROFOLATE REDUCTASE"/>
    <property type="match status" value="1"/>
</dbReference>
<feature type="region of interest" description="Disordered" evidence="7">
    <location>
        <begin position="1"/>
        <end position="28"/>
    </location>
</feature>
<dbReference type="PRINTS" id="PR00070">
    <property type="entry name" value="DHFR"/>
</dbReference>
<dbReference type="Pfam" id="PF00186">
    <property type="entry name" value="DHFR_1"/>
    <property type="match status" value="1"/>
</dbReference>
<comment type="caution">
    <text evidence="9">The sequence shown here is derived from an EMBL/GenBank/DDBJ whole genome shotgun (WGS) entry which is preliminary data.</text>
</comment>
<dbReference type="SUPFAM" id="SSF53597">
    <property type="entry name" value="Dihydrofolate reductase-like"/>
    <property type="match status" value="1"/>
</dbReference>
<dbReference type="PROSITE" id="PS00075">
    <property type="entry name" value="DHFR_1"/>
    <property type="match status" value="1"/>
</dbReference>
<dbReference type="GO" id="GO:0006730">
    <property type="term" value="P:one-carbon metabolic process"/>
    <property type="evidence" value="ECO:0007669"/>
    <property type="project" value="UniProtKB-KW"/>
</dbReference>
<dbReference type="EMBL" id="JBHSKV010000007">
    <property type="protein sequence ID" value="MFC5134082.1"/>
    <property type="molecule type" value="Genomic_DNA"/>
</dbReference>
<dbReference type="Gene3D" id="3.40.430.10">
    <property type="entry name" value="Dihydrofolate Reductase, subunit A"/>
    <property type="match status" value="1"/>
</dbReference>
<accession>A0ABD5QP83</accession>
<evidence type="ECO:0000259" key="8">
    <source>
        <dbReference type="PROSITE" id="PS51330"/>
    </source>
</evidence>
<keyword evidence="3" id="KW-0554">One-carbon metabolism</keyword>
<dbReference type="InterPro" id="IPR024072">
    <property type="entry name" value="DHFR-like_dom_sf"/>
</dbReference>
<evidence type="ECO:0000256" key="4">
    <source>
        <dbReference type="ARBA" id="ARBA00022857"/>
    </source>
</evidence>
<dbReference type="PROSITE" id="PS51330">
    <property type="entry name" value="DHFR_2"/>
    <property type="match status" value="1"/>
</dbReference>
<comment type="similarity">
    <text evidence="6">Belongs to the dihydrofolate reductase family.</text>
</comment>
<feature type="compositionally biased region" description="Low complexity" evidence="7">
    <location>
        <begin position="13"/>
        <end position="23"/>
    </location>
</feature>
<evidence type="ECO:0000256" key="6">
    <source>
        <dbReference type="RuleBase" id="RU004474"/>
    </source>
</evidence>
<dbReference type="Proteomes" id="UP001596145">
    <property type="component" value="Unassembled WGS sequence"/>
</dbReference>
<keyword evidence="10" id="KW-1185">Reference proteome</keyword>
<dbReference type="InterPro" id="IPR012259">
    <property type="entry name" value="DHFR"/>
</dbReference>
<dbReference type="PANTHER" id="PTHR48069">
    <property type="entry name" value="DIHYDROFOLATE REDUCTASE"/>
    <property type="match status" value="1"/>
</dbReference>
<dbReference type="CDD" id="cd00209">
    <property type="entry name" value="DHFR"/>
    <property type="match status" value="1"/>
</dbReference>
<evidence type="ECO:0000256" key="5">
    <source>
        <dbReference type="ARBA" id="ARBA00023002"/>
    </source>
</evidence>
<name>A0ABD5QP83_9EURY</name>
<keyword evidence="5 9" id="KW-0560">Oxidoreductase</keyword>
<evidence type="ECO:0000313" key="9">
    <source>
        <dbReference type="EMBL" id="MFC5134082.1"/>
    </source>
</evidence>
<evidence type="ECO:0000256" key="7">
    <source>
        <dbReference type="SAM" id="MobiDB-lite"/>
    </source>
</evidence>
<evidence type="ECO:0000313" key="10">
    <source>
        <dbReference type="Proteomes" id="UP001596145"/>
    </source>
</evidence>
<reference evidence="9 10" key="1">
    <citation type="journal article" date="2019" name="Int. J. Syst. Evol. Microbiol.">
        <title>The Global Catalogue of Microorganisms (GCM) 10K type strain sequencing project: providing services to taxonomists for standard genome sequencing and annotation.</title>
        <authorList>
            <consortium name="The Broad Institute Genomics Platform"/>
            <consortium name="The Broad Institute Genome Sequencing Center for Infectious Disease"/>
            <person name="Wu L."/>
            <person name="Ma J."/>
        </authorList>
    </citation>
    <scope>NUCLEOTIDE SEQUENCE [LARGE SCALE GENOMIC DNA]</scope>
    <source>
        <strain evidence="9 10">CGMCC 1.16026</strain>
    </source>
</reference>
<dbReference type="RefSeq" id="WP_122104368.1">
    <property type="nucleotide sequence ID" value="NZ_JBHSKV010000007.1"/>
</dbReference>
<proteinExistence type="inferred from homology"/>
<sequence>MTGTRPPVEDADAAGAADAADAADASERDVDPEDVAFVLVAAVAENGVIGSDDGMPWHYPADLAHFKRLTTGHPVVLGRVTYQSIVERLEGPLPDRPNVVLTTREPSDLPAAGRGDGNVVVANGVEEAAARARTVAVDLGVEEVYVIGGATVYEAFLPLANRMVLTEIPGSPDGDTYFPEWDRDEFEEVDRETEGDLAFVTYERAEA</sequence>
<dbReference type="InterPro" id="IPR017925">
    <property type="entry name" value="DHFR_CS"/>
</dbReference>
<evidence type="ECO:0000256" key="1">
    <source>
        <dbReference type="ARBA" id="ARBA00004903"/>
    </source>
</evidence>
<evidence type="ECO:0000256" key="2">
    <source>
        <dbReference type="ARBA" id="ARBA00012856"/>
    </source>
</evidence>
<evidence type="ECO:0000256" key="3">
    <source>
        <dbReference type="ARBA" id="ARBA00022563"/>
    </source>
</evidence>
<keyword evidence="4" id="KW-0521">NADP</keyword>
<gene>
    <name evidence="9" type="ORF">ACFPJA_05010</name>
</gene>
<comment type="pathway">
    <text evidence="1">Cofactor biosynthesis; tetrahydrofolate biosynthesis; 5,6,7,8-tetrahydrofolate from 7,8-dihydrofolate: step 1/1.</text>
</comment>